<dbReference type="EMBL" id="MU004230">
    <property type="protein sequence ID" value="KAF2674194.1"/>
    <property type="molecule type" value="Genomic_DNA"/>
</dbReference>
<evidence type="ECO:0000313" key="9">
    <source>
        <dbReference type="EMBL" id="KAF2674194.1"/>
    </source>
</evidence>
<dbReference type="InterPro" id="IPR050493">
    <property type="entry name" value="FAD-dep_Monooxygenase_BioMet"/>
</dbReference>
<keyword evidence="7" id="KW-0472">Membrane</keyword>
<dbReference type="AlphaFoldDB" id="A0A6A6UTC9"/>
<keyword evidence="3" id="KW-0274">FAD</keyword>
<dbReference type="Gene3D" id="3.30.9.30">
    <property type="match status" value="1"/>
</dbReference>
<keyword evidence="4" id="KW-0560">Oxidoreductase</keyword>
<dbReference type="PANTHER" id="PTHR13789">
    <property type="entry name" value="MONOOXYGENASE"/>
    <property type="match status" value="1"/>
</dbReference>
<evidence type="ECO:0000256" key="3">
    <source>
        <dbReference type="ARBA" id="ARBA00022827"/>
    </source>
</evidence>
<feature type="domain" description="FAD-binding" evidence="8">
    <location>
        <begin position="309"/>
        <end position="352"/>
    </location>
</feature>
<organism evidence="9 10">
    <name type="scientific">Microthyrium microscopicum</name>
    <dbReference type="NCBI Taxonomy" id="703497"/>
    <lineage>
        <taxon>Eukaryota</taxon>
        <taxon>Fungi</taxon>
        <taxon>Dikarya</taxon>
        <taxon>Ascomycota</taxon>
        <taxon>Pezizomycotina</taxon>
        <taxon>Dothideomycetes</taxon>
        <taxon>Dothideomycetes incertae sedis</taxon>
        <taxon>Microthyriales</taxon>
        <taxon>Microthyriaceae</taxon>
        <taxon>Microthyrium</taxon>
    </lineage>
</organism>
<evidence type="ECO:0000256" key="1">
    <source>
        <dbReference type="ARBA" id="ARBA00007992"/>
    </source>
</evidence>
<dbReference type="NCBIfam" id="NF005720">
    <property type="entry name" value="PRK07538.1"/>
    <property type="match status" value="1"/>
</dbReference>
<gene>
    <name evidence="9" type="ORF">BT63DRAFT_449189</name>
</gene>
<proteinExistence type="inferred from homology"/>
<evidence type="ECO:0000256" key="7">
    <source>
        <dbReference type="SAM" id="Phobius"/>
    </source>
</evidence>
<keyword evidence="2" id="KW-0285">Flavoprotein</keyword>
<dbReference type="PANTHER" id="PTHR13789:SF268">
    <property type="entry name" value="5-METHYLPHENAZINE-1-CARBOXYLATE 1-MONOOXYGENASE"/>
    <property type="match status" value="1"/>
</dbReference>
<dbReference type="InterPro" id="IPR036188">
    <property type="entry name" value="FAD/NAD-bd_sf"/>
</dbReference>
<evidence type="ECO:0000256" key="5">
    <source>
        <dbReference type="ARBA" id="ARBA00023033"/>
    </source>
</evidence>
<sequence>MPYLQTTYPSIAIIGAGIGGLVLALQLHAHGFTNIHLFESADVLTTLGVGINVQPHAVLVLRNLGLLPALEATGVQTQELNYYNKHGDAIISEPRGLDAGYAVPQLSIHRGEFQMLLLDAVKERLGEERIHLNHLFTRFEQDEDKKNVTAHFIRRGSEEKADIPEFTADLLVAADGINSTVRRILYPKEGPPRFSGRILWRGCVERNKYLTGASMVWGGHANQKFVAYPISARAQRRGRSLVNWICELRVRGEDDPDTTPPKADWLATVPKERFAPPFDNWKMGGLGVKDLVDETEKLFEFPMCDRDPIERWSFGRLTMIGDAAHPMYPIGSNGASQAILDAEALTNALIAHAIDPDTYRTTYDIPAALIAYQDERLPPTAKIVMANRGNGPDQVMQVAEERAPNGFADINNVISKSELEDIGRAYKAIAGFEIDKVNKRAAETNGEAERRGLKSPAGWMKERSDNKSKAGLVSVL</sequence>
<dbReference type="Pfam" id="PF01494">
    <property type="entry name" value="FAD_binding_3"/>
    <property type="match status" value="2"/>
</dbReference>
<accession>A0A6A6UTC9</accession>
<keyword evidence="7" id="KW-0812">Transmembrane</keyword>
<dbReference type="Gene3D" id="3.50.50.60">
    <property type="entry name" value="FAD/NAD(P)-binding domain"/>
    <property type="match status" value="1"/>
</dbReference>
<keyword evidence="5" id="KW-0503">Monooxygenase</keyword>
<protein>
    <submittedName>
        <fullName evidence="9">FAD/NAD(P)-binding domain-containing protein</fullName>
    </submittedName>
</protein>
<feature type="compositionally biased region" description="Basic and acidic residues" evidence="6">
    <location>
        <begin position="443"/>
        <end position="452"/>
    </location>
</feature>
<evidence type="ECO:0000256" key="2">
    <source>
        <dbReference type="ARBA" id="ARBA00022630"/>
    </source>
</evidence>
<dbReference type="InterPro" id="IPR002938">
    <property type="entry name" value="FAD-bd"/>
</dbReference>
<dbReference type="PRINTS" id="PR00420">
    <property type="entry name" value="RNGMNOXGNASE"/>
</dbReference>
<dbReference type="SUPFAM" id="SSF51905">
    <property type="entry name" value="FAD/NAD(P)-binding domain"/>
    <property type="match status" value="1"/>
</dbReference>
<keyword evidence="7" id="KW-1133">Transmembrane helix</keyword>
<dbReference type="OrthoDB" id="16820at2759"/>
<feature type="domain" description="FAD-binding" evidence="8">
    <location>
        <begin position="11"/>
        <end position="185"/>
    </location>
</feature>
<dbReference type="SUPFAM" id="SSF54373">
    <property type="entry name" value="FAD-linked reductases, C-terminal domain"/>
    <property type="match status" value="1"/>
</dbReference>
<reference evidence="9" key="1">
    <citation type="journal article" date="2020" name="Stud. Mycol.">
        <title>101 Dothideomycetes genomes: a test case for predicting lifestyles and emergence of pathogens.</title>
        <authorList>
            <person name="Haridas S."/>
            <person name="Albert R."/>
            <person name="Binder M."/>
            <person name="Bloem J."/>
            <person name="Labutti K."/>
            <person name="Salamov A."/>
            <person name="Andreopoulos B."/>
            <person name="Baker S."/>
            <person name="Barry K."/>
            <person name="Bills G."/>
            <person name="Bluhm B."/>
            <person name="Cannon C."/>
            <person name="Castanera R."/>
            <person name="Culley D."/>
            <person name="Daum C."/>
            <person name="Ezra D."/>
            <person name="Gonzalez J."/>
            <person name="Henrissat B."/>
            <person name="Kuo A."/>
            <person name="Liang C."/>
            <person name="Lipzen A."/>
            <person name="Lutzoni F."/>
            <person name="Magnuson J."/>
            <person name="Mondo S."/>
            <person name="Nolan M."/>
            <person name="Ohm R."/>
            <person name="Pangilinan J."/>
            <person name="Park H.-J."/>
            <person name="Ramirez L."/>
            <person name="Alfaro M."/>
            <person name="Sun H."/>
            <person name="Tritt A."/>
            <person name="Yoshinaga Y."/>
            <person name="Zwiers L.-H."/>
            <person name="Turgeon B."/>
            <person name="Goodwin S."/>
            <person name="Spatafora J."/>
            <person name="Crous P."/>
            <person name="Grigoriev I."/>
        </authorList>
    </citation>
    <scope>NUCLEOTIDE SEQUENCE</scope>
    <source>
        <strain evidence="9">CBS 115976</strain>
    </source>
</reference>
<name>A0A6A6UTC9_9PEZI</name>
<evidence type="ECO:0000256" key="6">
    <source>
        <dbReference type="SAM" id="MobiDB-lite"/>
    </source>
</evidence>
<keyword evidence="10" id="KW-1185">Reference proteome</keyword>
<feature type="region of interest" description="Disordered" evidence="6">
    <location>
        <begin position="443"/>
        <end position="476"/>
    </location>
</feature>
<dbReference type="GO" id="GO:0004497">
    <property type="term" value="F:monooxygenase activity"/>
    <property type="evidence" value="ECO:0007669"/>
    <property type="project" value="UniProtKB-KW"/>
</dbReference>
<evidence type="ECO:0000313" key="10">
    <source>
        <dbReference type="Proteomes" id="UP000799302"/>
    </source>
</evidence>
<feature type="transmembrane region" description="Helical" evidence="7">
    <location>
        <begin position="6"/>
        <end position="25"/>
    </location>
</feature>
<evidence type="ECO:0000259" key="8">
    <source>
        <dbReference type="Pfam" id="PF01494"/>
    </source>
</evidence>
<comment type="similarity">
    <text evidence="1">Belongs to the paxM FAD-dependent monooxygenase family.</text>
</comment>
<evidence type="ECO:0000256" key="4">
    <source>
        <dbReference type="ARBA" id="ARBA00023002"/>
    </source>
</evidence>
<dbReference type="Proteomes" id="UP000799302">
    <property type="component" value="Unassembled WGS sequence"/>
</dbReference>
<dbReference type="GO" id="GO:0071949">
    <property type="term" value="F:FAD binding"/>
    <property type="evidence" value="ECO:0007669"/>
    <property type="project" value="InterPro"/>
</dbReference>